<dbReference type="GO" id="GO:0016757">
    <property type="term" value="F:glycosyltransferase activity"/>
    <property type="evidence" value="ECO:0007669"/>
    <property type="project" value="UniProtKB-ARBA"/>
</dbReference>
<dbReference type="RefSeq" id="WP_183724578.1">
    <property type="nucleotide sequence ID" value="NZ_JACHBW010000007.1"/>
</dbReference>
<dbReference type="CDD" id="cd03808">
    <property type="entry name" value="GT4_CapM-like"/>
    <property type="match status" value="1"/>
</dbReference>
<keyword evidence="2" id="KW-0808">Transferase</keyword>
<keyword evidence="3" id="KW-1185">Reference proteome</keyword>
<reference evidence="2 3" key="1">
    <citation type="submission" date="2020-08" db="EMBL/GenBank/DDBJ databases">
        <title>Above-ground endophytic microbial communities from plants in different locations in the United States.</title>
        <authorList>
            <person name="Frank C."/>
        </authorList>
    </citation>
    <scope>NUCLEOTIDE SEQUENCE [LARGE SCALE GENOMIC DNA]</scope>
    <source>
        <strain evidence="2 3">WP4_2_2</strain>
    </source>
</reference>
<sequence>MNSRAKDHALHIALVCNTAWAIYTYRRGLLRALTQSGARVSIIAPRDRTFEPLAQMGCECIDLPVASKGTNPLHDLRTLRALYQHYRALKPDVVFHYTIKPNIYGSVAAWLARVPSLAVTTGLGYVFIQKSRAAQVAKLLYRFAFRFPREVWFLNRDDETAFREGNLLAHPERARLLHGEGVDLEDFAFESLPERNEFSFVLIGRLLWDKGVGEYVEAARQLRARYPNARFKLLGPVGVDNPSAITREEVAAWEREGVIEYLGETADVRPYISDADCVVLPSYREGVPRTLMEASAMGRPIVATDVPGCREVVADGENGLLCQAHEAASLAAALSKMLDMPPSERAAMATRGRKKIEKEFDERVVVQRYRDLIQDITGSTF</sequence>
<dbReference type="Proteomes" id="UP000571554">
    <property type="component" value="Unassembled WGS sequence"/>
</dbReference>
<dbReference type="PANTHER" id="PTHR12526:SF638">
    <property type="entry name" value="SPORE COAT PROTEIN SA"/>
    <property type="match status" value="1"/>
</dbReference>
<protein>
    <submittedName>
        <fullName evidence="2">Glycosyltransferase involved in cell wall biosynthesis</fullName>
    </submittedName>
</protein>
<dbReference type="Pfam" id="PF13579">
    <property type="entry name" value="Glyco_trans_4_4"/>
    <property type="match status" value="1"/>
</dbReference>
<name>A0A7W9TX69_9BURK</name>
<organism evidence="2 3">
    <name type="scientific">Paraburkholderia bannensis</name>
    <dbReference type="NCBI Taxonomy" id="765414"/>
    <lineage>
        <taxon>Bacteria</taxon>
        <taxon>Pseudomonadati</taxon>
        <taxon>Pseudomonadota</taxon>
        <taxon>Betaproteobacteria</taxon>
        <taxon>Burkholderiales</taxon>
        <taxon>Burkholderiaceae</taxon>
        <taxon>Paraburkholderia</taxon>
    </lineage>
</organism>
<evidence type="ECO:0000259" key="1">
    <source>
        <dbReference type="Pfam" id="PF13579"/>
    </source>
</evidence>
<dbReference type="AlphaFoldDB" id="A0A7W9TX69"/>
<proteinExistence type="predicted"/>
<evidence type="ECO:0000313" key="2">
    <source>
        <dbReference type="EMBL" id="MBB6103043.1"/>
    </source>
</evidence>
<dbReference type="SUPFAM" id="SSF53756">
    <property type="entry name" value="UDP-Glycosyltransferase/glycogen phosphorylase"/>
    <property type="match status" value="1"/>
</dbReference>
<accession>A0A7W9TX69</accession>
<evidence type="ECO:0000313" key="3">
    <source>
        <dbReference type="Proteomes" id="UP000571554"/>
    </source>
</evidence>
<feature type="domain" description="Glycosyltransferase subfamily 4-like N-terminal" evidence="1">
    <location>
        <begin position="24"/>
        <end position="176"/>
    </location>
</feature>
<dbReference type="Gene3D" id="3.40.50.2000">
    <property type="entry name" value="Glycogen Phosphorylase B"/>
    <property type="match status" value="2"/>
</dbReference>
<dbReference type="PANTHER" id="PTHR12526">
    <property type="entry name" value="GLYCOSYLTRANSFERASE"/>
    <property type="match status" value="1"/>
</dbReference>
<dbReference type="EMBL" id="JACHBW010000007">
    <property type="protein sequence ID" value="MBB6103043.1"/>
    <property type="molecule type" value="Genomic_DNA"/>
</dbReference>
<dbReference type="Pfam" id="PF13692">
    <property type="entry name" value="Glyco_trans_1_4"/>
    <property type="match status" value="1"/>
</dbReference>
<comment type="caution">
    <text evidence="2">The sequence shown here is derived from an EMBL/GenBank/DDBJ whole genome shotgun (WGS) entry which is preliminary data.</text>
</comment>
<gene>
    <name evidence="2" type="ORF">F4827_002896</name>
</gene>
<dbReference type="InterPro" id="IPR028098">
    <property type="entry name" value="Glyco_trans_4-like_N"/>
</dbReference>